<feature type="domain" description="Nse4/EID protein Nse3/MAGE-binding" evidence="10">
    <location>
        <begin position="115"/>
        <end position="167"/>
    </location>
</feature>
<dbReference type="GeneID" id="4391463"/>
<keyword evidence="6" id="KW-0539">Nucleus</keyword>
<dbReference type="EMBL" id="CH408031">
    <property type="protein sequence ID" value="EAQ89806.1"/>
    <property type="molecule type" value="Genomic_DNA"/>
</dbReference>
<dbReference type="RefSeq" id="XP_001222520.1">
    <property type="nucleotide sequence ID" value="XM_001222519.1"/>
</dbReference>
<dbReference type="InterPro" id="IPR029225">
    <property type="entry name" value="Nse4_Nse3-bd"/>
</dbReference>
<dbReference type="GO" id="GO:0006281">
    <property type="term" value="P:DNA repair"/>
    <property type="evidence" value="ECO:0007669"/>
    <property type="project" value="UniProtKB-KW"/>
</dbReference>
<dbReference type="STRING" id="306901.Q2H4J0"/>
<proteinExistence type="inferred from homology"/>
<feature type="region of interest" description="Disordered" evidence="8">
    <location>
        <begin position="552"/>
        <end position="620"/>
    </location>
</feature>
<evidence type="ECO:0000256" key="3">
    <source>
        <dbReference type="ARBA" id="ARBA00022763"/>
    </source>
</evidence>
<feature type="compositionally biased region" description="Acidic residues" evidence="8">
    <location>
        <begin position="43"/>
        <end position="55"/>
    </location>
</feature>
<feature type="compositionally biased region" description="Pro residues" evidence="8">
    <location>
        <begin position="581"/>
        <end position="591"/>
    </location>
</feature>
<feature type="region of interest" description="Disordered" evidence="8">
    <location>
        <begin position="165"/>
        <end position="193"/>
    </location>
</feature>
<evidence type="ECO:0000256" key="1">
    <source>
        <dbReference type="ARBA" id="ARBA00004123"/>
    </source>
</evidence>
<evidence type="ECO:0000256" key="4">
    <source>
        <dbReference type="ARBA" id="ARBA00023172"/>
    </source>
</evidence>
<evidence type="ECO:0000313" key="11">
    <source>
        <dbReference type="EMBL" id="EAQ89806.1"/>
    </source>
</evidence>
<evidence type="ECO:0000256" key="2">
    <source>
        <dbReference type="ARBA" id="ARBA00008997"/>
    </source>
</evidence>
<dbReference type="Pfam" id="PF15412">
    <property type="entry name" value="Nse4-Nse3_bdg"/>
    <property type="match status" value="1"/>
</dbReference>
<evidence type="ECO:0000256" key="6">
    <source>
        <dbReference type="ARBA" id="ARBA00023242"/>
    </source>
</evidence>
<evidence type="ECO:0000256" key="8">
    <source>
        <dbReference type="SAM" id="MobiDB-lite"/>
    </source>
</evidence>
<keyword evidence="3" id="KW-0227">DNA damage</keyword>
<dbReference type="PANTHER" id="PTHR16140">
    <property type="entry name" value="NON-STRUCTURAL MAINTENANCE OF CHROMOSOMES ELEMENT 4"/>
    <property type="match status" value="1"/>
</dbReference>
<feature type="compositionally biased region" description="Polar residues" evidence="8">
    <location>
        <begin position="601"/>
        <end position="610"/>
    </location>
</feature>
<dbReference type="InterPro" id="IPR027786">
    <property type="entry name" value="Nse4/EID"/>
</dbReference>
<reference evidence="12" key="1">
    <citation type="journal article" date="2015" name="Genome Announc.">
        <title>Draft genome sequence of the cellulolytic fungus Chaetomium globosum.</title>
        <authorList>
            <person name="Cuomo C.A."/>
            <person name="Untereiner W.A."/>
            <person name="Ma L.-J."/>
            <person name="Grabherr M."/>
            <person name="Birren B.W."/>
        </authorList>
    </citation>
    <scope>NUCLEOTIDE SEQUENCE [LARGE SCALE GENOMIC DNA]</scope>
    <source>
        <strain evidence="12">ATCC 6205 / CBS 148.51 / DSM 1962 / NBRC 6347 / NRRL 1970</strain>
    </source>
</reference>
<feature type="region of interest" description="Disordered" evidence="8">
    <location>
        <begin position="489"/>
        <end position="523"/>
    </location>
</feature>
<feature type="domain" description="Non-structural maintenance of chromosome element 4 C-terminal" evidence="9">
    <location>
        <begin position="321"/>
        <end position="409"/>
    </location>
</feature>
<feature type="coiled-coil region" evidence="7">
    <location>
        <begin position="735"/>
        <end position="815"/>
    </location>
</feature>
<accession>Q2H4J0</accession>
<feature type="coiled-coil region" evidence="7">
    <location>
        <begin position="970"/>
        <end position="1022"/>
    </location>
</feature>
<dbReference type="OrthoDB" id="361242at2759"/>
<keyword evidence="12" id="KW-1185">Reference proteome</keyword>
<evidence type="ECO:0000313" key="12">
    <source>
        <dbReference type="Proteomes" id="UP000001056"/>
    </source>
</evidence>
<name>Q2H4J0_CHAGB</name>
<dbReference type="Proteomes" id="UP000001056">
    <property type="component" value="Unassembled WGS sequence"/>
</dbReference>
<dbReference type="InterPro" id="IPR014854">
    <property type="entry name" value="Nse4_C"/>
</dbReference>
<sequence length="1547" mass="175646">MENRRSLAVRGTPGPSGSSARKRTSDFGTEPSTSRRRTQDPPSEVDDESDIEEYDPAQSMQQRREIQRSMRELQNQMRENPDEFMQSDPKALLEYLNQSDRIIKNVKQTAEAAIDSRGLVIAADLSARRVQRLTSGNVGNGIDIDEFVSKCITYMLQGRGIEDDEAVELSSTQRRRRQPNRGALGSDDEGDVGDDGDMMNWAHLGRFACLPAIRRPALPGFLLGPLSIEKKARKITKRSAPFRVNSLLEVRPEELRAEDLKKSDKNDLPSICKKIHVQLETAQQESQDAVEDAVDNLDEEPSPAELRALMDRYALRSNGGIDLLRFVVNPHSFGQTVENMFYVSFLIREGSVKLGFDDDGLPAIEPVRKNSSAEASRSKAAMRHQAIMSIDMATWRDIIDAFDIKEPMIPSRQEEAQQGPGARGCPCADRWNRGYSIQCARLFQFQLQFQFPLRLVRSPRIRHFYVLRESTSMANENVHRRVGVRRWRDNSKETDASSKPFETSLAPGQTAPDGEYIEGTGEVSPTSGYPVFEAWGTTTPLTAPVAPWIANKSSPKLSPGDQADVAASQRSRSGSPVTPIELPPSIFPPQPYDRRSPIGSLVSTNSSNNKFRSDRSSFARPHRKPDILKDIYLANPKIFSSHEGDYGPEYGFWTEDIATTVKILLDDVTEPPRNGMFQRVDPEGVLQTLVASSDARAHELWERLLACYDLAMRGRSAAFLVIADVLKKVFEQEGRGKLELRLRKADEQNESLTRAVEFLEAEKMQRLEDIEALEKEKKGLFRDRWVLEEEQRKILAVREEHLQRLEKKLDQWGENISLPIIHLSPSDKGDVETRFDSIIKAIGVAYEVMKTTDERLRAAEEECEELHTTILDVTDLRITQLELKNQELNKQMETERTQTIKREKRHAEVLTRLSRNRSQNQELRYALETERARAAQRERNDADIIARLMSEKETLIREKELGDGRVKQEVALYRDKCEMLQRSVDELKRKIADKAVEAAREEKEYERKVEEIKNSVEGLQTTVTSGIGGLEGSPGAHSSPGSSQTFLLPKEAIYEIKATQLQAIQSSQATMEDIKAAIKDVVDRVSRNQVKTEATHLGEAQQILDELRKLAVSTDLWIEQHRTVEKNEELIHGELDALQQQLQLNQHAFQEIGQQVEEHYAQLQTAKMVPKQARDTGMLSPAYPGDIIPSKDLSFGASVEEIQCLRASREIILQLRLPLHKKKGMVFDTLVHSRIDMLHQLWQRLAEVDPNTPAEDLIIEFETTLKAYQVYGIEKDLTGFDEILAHFDSLFEGLLKLKQYTTQPRRAERELLRGIHSKIEKLEANRDTLATLATEHEAYRTKQSLRSLESRQWEEVLLLTINFLDANGDVWSLPATSREEGEATLEKLVSQVHEMTADAHLVNRRREIQEIMMEQDSRLMALATEIPKVKVRADDLMKRVAAFDRVQIRGFRTNAPKVKPMDLTLRAALKRHETRLRREYQFSSARLHVLDADQAQLHDYLERAAATLLRRRKDEHLVAIRSLLPKTTTAMASSSPRIPSGPPSAAC</sequence>
<dbReference type="GO" id="GO:0006310">
    <property type="term" value="P:DNA recombination"/>
    <property type="evidence" value="ECO:0007669"/>
    <property type="project" value="UniProtKB-KW"/>
</dbReference>
<keyword evidence="7" id="KW-0175">Coiled coil</keyword>
<comment type="subcellular location">
    <subcellularLocation>
        <location evidence="1">Nucleus</location>
    </subcellularLocation>
</comment>
<keyword evidence="4" id="KW-0233">DNA recombination</keyword>
<keyword evidence="5" id="KW-0234">DNA repair</keyword>
<dbReference type="GO" id="GO:0030915">
    <property type="term" value="C:Smc5-Smc6 complex"/>
    <property type="evidence" value="ECO:0007669"/>
    <property type="project" value="InterPro"/>
</dbReference>
<dbReference type="VEuPathDB" id="FungiDB:CHGG_06425"/>
<organism evidence="11 12">
    <name type="scientific">Chaetomium globosum (strain ATCC 6205 / CBS 148.51 / DSM 1962 / NBRC 6347 / NRRL 1970)</name>
    <name type="common">Soil fungus</name>
    <dbReference type="NCBI Taxonomy" id="306901"/>
    <lineage>
        <taxon>Eukaryota</taxon>
        <taxon>Fungi</taxon>
        <taxon>Dikarya</taxon>
        <taxon>Ascomycota</taxon>
        <taxon>Pezizomycotina</taxon>
        <taxon>Sordariomycetes</taxon>
        <taxon>Sordariomycetidae</taxon>
        <taxon>Sordariales</taxon>
        <taxon>Chaetomiaceae</taxon>
        <taxon>Chaetomium</taxon>
    </lineage>
</organism>
<comment type="similarity">
    <text evidence="2">Belongs to the NSE4 family.</text>
</comment>
<dbReference type="InParanoid" id="Q2H4J0"/>
<dbReference type="PANTHER" id="PTHR16140:SF0">
    <property type="entry name" value="NON-STRUCTURAL MAINTENANCE OF CHROMOSOMES ELEMENT 4"/>
    <property type="match status" value="1"/>
</dbReference>
<gene>
    <name evidence="11" type="ORF">CHGG_06425</name>
</gene>
<dbReference type="Pfam" id="PF08743">
    <property type="entry name" value="Nse4_C"/>
    <property type="match status" value="1"/>
</dbReference>
<protein>
    <recommendedName>
        <fullName evidence="13">Non-structural maintenance of chromosomes element 4</fullName>
    </recommendedName>
</protein>
<evidence type="ECO:0000259" key="9">
    <source>
        <dbReference type="Pfam" id="PF08743"/>
    </source>
</evidence>
<dbReference type="HOGENOM" id="CLU_246537_0_0_1"/>
<evidence type="ECO:0008006" key="13">
    <source>
        <dbReference type="Google" id="ProtNLM"/>
    </source>
</evidence>
<dbReference type="eggNOG" id="KOG2866">
    <property type="taxonomic scope" value="Eukaryota"/>
</dbReference>
<dbReference type="GO" id="GO:0005634">
    <property type="term" value="C:nucleus"/>
    <property type="evidence" value="ECO:0007669"/>
    <property type="project" value="UniProtKB-SubCell"/>
</dbReference>
<feature type="coiled-coil region" evidence="7">
    <location>
        <begin position="849"/>
        <end position="898"/>
    </location>
</feature>
<evidence type="ECO:0000256" key="5">
    <source>
        <dbReference type="ARBA" id="ARBA00023204"/>
    </source>
</evidence>
<evidence type="ECO:0000256" key="7">
    <source>
        <dbReference type="SAM" id="Coils"/>
    </source>
</evidence>
<feature type="region of interest" description="Disordered" evidence="8">
    <location>
        <begin position="1"/>
        <end position="65"/>
    </location>
</feature>
<evidence type="ECO:0000259" key="10">
    <source>
        <dbReference type="Pfam" id="PF15412"/>
    </source>
</evidence>